<dbReference type="STRING" id="519424.AZF04_13005"/>
<organism evidence="4 5">
    <name type="scientific">Alkalihalobacillus trypoxylicola</name>
    <dbReference type="NCBI Taxonomy" id="519424"/>
    <lineage>
        <taxon>Bacteria</taxon>
        <taxon>Bacillati</taxon>
        <taxon>Bacillota</taxon>
        <taxon>Bacilli</taxon>
        <taxon>Bacillales</taxon>
        <taxon>Bacillaceae</taxon>
        <taxon>Alkalihalobacillus</taxon>
    </lineage>
</organism>
<keyword evidence="5" id="KW-1185">Reference proteome</keyword>
<sequence length="555" mass="63281">MRHFHRYREIAVAFSRNGFGYFIKELGLHEIISLPKRLFTKNPKDIHTKTTGERIRLFLEDLGPTFIKLGQISSTRPDLFSQEIISELEKLQDHVSPFSFSEVKEIIAKELGVHEISEIFDDFDEIPLGSASIGQVHRARLKTGERVAVKIQRPNIEQDMRTDLEILQELARLAEARLQWAATYHMSDVLDEFSKALLAELDYYKEGRNAERIAKQFKNDQTIQIPNVIWDYSTKKVLTMEYVDGIKMNEVKHLKQKGFDTEKLAERIIESMLHQMLVAGFFHGDPHPGNVAVTNDDKIVYMDFGMVGKLSSQMKSNFASLIIAMMRQNSDGVVRAIIRMGAVPENVDMELLKADIELLKDKYLDVPLSHISLGEAVNDLFSIAQHHSIHIPSDLTLVGKSLLTMEGLVEKLDPEVSIMNIAEPFGRKLVFDKYRPDQLAKGAIEQITDFWDIFVDAPKQMRELGKILNKGKIPIEVDVPRVDIFLRKLDQISNRLSFSIVLLAFSIIMVGLIIGSAIINQESLLWDVPAIEIGFIIAVFMFIWLLYSIIKSGRF</sequence>
<evidence type="ECO:0000256" key="2">
    <source>
        <dbReference type="SAM" id="Phobius"/>
    </source>
</evidence>
<proteinExistence type="inferred from homology"/>
<dbReference type="InterPro" id="IPR011009">
    <property type="entry name" value="Kinase-like_dom_sf"/>
</dbReference>
<feature type="transmembrane region" description="Helical" evidence="2">
    <location>
        <begin position="496"/>
        <end position="519"/>
    </location>
</feature>
<dbReference type="EMBL" id="LTAO01000039">
    <property type="protein sequence ID" value="KYG26000.1"/>
    <property type="molecule type" value="Genomic_DNA"/>
</dbReference>
<evidence type="ECO:0000313" key="4">
    <source>
        <dbReference type="EMBL" id="KYG26000.1"/>
    </source>
</evidence>
<dbReference type="SUPFAM" id="SSF56112">
    <property type="entry name" value="Protein kinase-like (PK-like)"/>
    <property type="match status" value="1"/>
</dbReference>
<dbReference type="CDD" id="cd05121">
    <property type="entry name" value="ABC1_ADCK3-like"/>
    <property type="match status" value="1"/>
</dbReference>
<comment type="caution">
    <text evidence="4">The sequence shown here is derived from an EMBL/GenBank/DDBJ whole genome shotgun (WGS) entry which is preliminary data.</text>
</comment>
<dbReference type="PANTHER" id="PTHR10566">
    <property type="entry name" value="CHAPERONE-ACTIVITY OF BC1 COMPLEX CABC1 -RELATED"/>
    <property type="match status" value="1"/>
</dbReference>
<dbReference type="Gene3D" id="1.10.510.10">
    <property type="entry name" value="Transferase(Phosphotransferase) domain 1"/>
    <property type="match status" value="1"/>
</dbReference>
<evidence type="ECO:0000313" key="5">
    <source>
        <dbReference type="Proteomes" id="UP000075806"/>
    </source>
</evidence>
<evidence type="ECO:0000259" key="3">
    <source>
        <dbReference type="PROSITE" id="PS50011"/>
    </source>
</evidence>
<dbReference type="GO" id="GO:0004672">
    <property type="term" value="F:protein kinase activity"/>
    <property type="evidence" value="ECO:0007669"/>
    <property type="project" value="InterPro"/>
</dbReference>
<comment type="similarity">
    <text evidence="1">Belongs to the protein kinase superfamily. ADCK protein kinase family.</text>
</comment>
<dbReference type="RefSeq" id="WP_061950179.1">
    <property type="nucleotide sequence ID" value="NZ_LTAO01000039.1"/>
</dbReference>
<keyword evidence="2" id="KW-0472">Membrane</keyword>
<evidence type="ECO:0000256" key="1">
    <source>
        <dbReference type="ARBA" id="ARBA00009670"/>
    </source>
</evidence>
<dbReference type="OrthoDB" id="9795390at2"/>
<keyword evidence="2" id="KW-0812">Transmembrane</keyword>
<dbReference type="AlphaFoldDB" id="A0A161PW45"/>
<keyword evidence="2" id="KW-1133">Transmembrane helix</keyword>
<accession>A0A161PW45</accession>
<feature type="transmembrane region" description="Helical" evidence="2">
    <location>
        <begin position="531"/>
        <end position="550"/>
    </location>
</feature>
<protein>
    <submittedName>
        <fullName evidence="4">ABC transporter</fullName>
    </submittedName>
</protein>
<dbReference type="InterPro" id="IPR050154">
    <property type="entry name" value="UbiB_kinase"/>
</dbReference>
<dbReference type="InterPro" id="IPR004147">
    <property type="entry name" value="ABC1_dom"/>
</dbReference>
<dbReference type="Pfam" id="PF03109">
    <property type="entry name" value="ABC1"/>
    <property type="match status" value="1"/>
</dbReference>
<dbReference type="PANTHER" id="PTHR10566:SF113">
    <property type="entry name" value="PROTEIN ACTIVITY OF BC1 COMPLEX KINASE 7, CHLOROPLASTIC"/>
    <property type="match status" value="1"/>
</dbReference>
<reference evidence="4" key="1">
    <citation type="submission" date="2016-02" db="EMBL/GenBank/DDBJ databases">
        <title>Genome sequence of Bacillus trypoxylicola KCTC 13244(T).</title>
        <authorList>
            <person name="Jeong H."/>
            <person name="Park S.-H."/>
            <person name="Choi S.-K."/>
        </authorList>
    </citation>
    <scope>NUCLEOTIDE SEQUENCE [LARGE SCALE GENOMIC DNA]</scope>
    <source>
        <strain evidence="4">KCTC 13244</strain>
    </source>
</reference>
<gene>
    <name evidence="4" type="ORF">AZF04_13005</name>
</gene>
<dbReference type="GO" id="GO:0005524">
    <property type="term" value="F:ATP binding"/>
    <property type="evidence" value="ECO:0007669"/>
    <property type="project" value="InterPro"/>
</dbReference>
<dbReference type="InterPro" id="IPR000719">
    <property type="entry name" value="Prot_kinase_dom"/>
</dbReference>
<name>A0A161PW45_9BACI</name>
<dbReference type="PROSITE" id="PS50011">
    <property type="entry name" value="PROTEIN_KINASE_DOM"/>
    <property type="match status" value="1"/>
</dbReference>
<feature type="domain" description="Protein kinase" evidence="3">
    <location>
        <begin position="122"/>
        <end position="455"/>
    </location>
</feature>
<dbReference type="Proteomes" id="UP000075806">
    <property type="component" value="Unassembled WGS sequence"/>
</dbReference>